<proteinExistence type="inferred from homology"/>
<evidence type="ECO:0000256" key="1">
    <source>
        <dbReference type="ARBA" id="ARBA00006484"/>
    </source>
</evidence>
<dbReference type="PRINTS" id="PR00080">
    <property type="entry name" value="SDRFAMILY"/>
</dbReference>
<dbReference type="InterPro" id="IPR020904">
    <property type="entry name" value="Sc_DH/Rdtase_CS"/>
</dbReference>
<dbReference type="FunFam" id="3.40.50.720:FF:000084">
    <property type="entry name" value="Short-chain dehydrogenase reductase"/>
    <property type="match status" value="1"/>
</dbReference>
<keyword evidence="2" id="KW-0560">Oxidoreductase</keyword>
<evidence type="ECO:0000259" key="3">
    <source>
        <dbReference type="SMART" id="SM00822"/>
    </source>
</evidence>
<dbReference type="AlphaFoldDB" id="A0A1Y5PTW0"/>
<name>A0A1Y5PTW0_9SPHN</name>
<dbReference type="EMBL" id="LT598653">
    <property type="protein sequence ID" value="SBV32065.1"/>
    <property type="molecule type" value="Genomic_DNA"/>
</dbReference>
<dbReference type="PROSITE" id="PS00061">
    <property type="entry name" value="ADH_SHORT"/>
    <property type="match status" value="1"/>
</dbReference>
<reference evidence="4" key="1">
    <citation type="submission" date="2016-03" db="EMBL/GenBank/DDBJ databases">
        <authorList>
            <person name="Ploux O."/>
        </authorList>
    </citation>
    <scope>NUCLEOTIDE SEQUENCE</scope>
    <source>
        <strain evidence="4">UC10</strain>
    </source>
</reference>
<sequence>MHHMTLQGKTALVTGGGRDIGRSVSIALARAGVRVAINYNSGREAAEETLRMIQDAGGDAFLVQADVTDSNAVRAMLEEVGIAFSGRLDILVNLAGGMVARKTLSEMDEEFFDHVMTLNLKSAFLVLQASQPFLGEGSAVVNVSSLAGRDGGGPGASVYATAKGALMTYTRSMAKELGPQGIRVNAVCPGLIGTSFHDIFSKPEGRAATANNTPLRREGHPDEVADTIVYLASPAASFLAGVCLDINGGLAFS</sequence>
<dbReference type="InterPro" id="IPR057326">
    <property type="entry name" value="KR_dom"/>
</dbReference>
<dbReference type="Gene3D" id="3.40.50.720">
    <property type="entry name" value="NAD(P)-binding Rossmann-like Domain"/>
    <property type="match status" value="1"/>
</dbReference>
<feature type="domain" description="Ketoreductase" evidence="3">
    <location>
        <begin position="9"/>
        <end position="224"/>
    </location>
</feature>
<organism evidence="4">
    <name type="scientific">uncultured Sphingopyxis sp</name>
    <dbReference type="NCBI Taxonomy" id="310581"/>
    <lineage>
        <taxon>Bacteria</taxon>
        <taxon>Pseudomonadati</taxon>
        <taxon>Pseudomonadota</taxon>
        <taxon>Alphaproteobacteria</taxon>
        <taxon>Sphingomonadales</taxon>
        <taxon>Sphingomonadaceae</taxon>
        <taxon>Sphingopyxis</taxon>
        <taxon>environmental samples</taxon>
    </lineage>
</organism>
<comment type="similarity">
    <text evidence="1">Belongs to the short-chain dehydrogenases/reductases (SDR) family.</text>
</comment>
<dbReference type="SUPFAM" id="SSF51735">
    <property type="entry name" value="NAD(P)-binding Rossmann-fold domains"/>
    <property type="match status" value="1"/>
</dbReference>
<accession>A0A1Y5PTW0</accession>
<protein>
    <submittedName>
        <fullName evidence="4">Short-chain dehydrogenase/reductase SDR</fullName>
    </submittedName>
</protein>
<gene>
    <name evidence="4" type="ORF">SPPYR_0945</name>
</gene>
<dbReference type="KEGG" id="sphu:SPPYR_0945"/>
<dbReference type="GO" id="GO:0016491">
    <property type="term" value="F:oxidoreductase activity"/>
    <property type="evidence" value="ECO:0007669"/>
    <property type="project" value="UniProtKB-KW"/>
</dbReference>
<dbReference type="PRINTS" id="PR00081">
    <property type="entry name" value="GDHRDH"/>
</dbReference>
<dbReference type="PANTHER" id="PTHR43639:SF1">
    <property type="entry name" value="SHORT-CHAIN DEHYDROGENASE_REDUCTASE FAMILY PROTEIN"/>
    <property type="match status" value="1"/>
</dbReference>
<dbReference type="SMART" id="SM00822">
    <property type="entry name" value="PKS_KR"/>
    <property type="match status" value="1"/>
</dbReference>
<dbReference type="PANTHER" id="PTHR43639">
    <property type="entry name" value="OXIDOREDUCTASE, SHORT-CHAIN DEHYDROGENASE/REDUCTASE FAMILY (AFU_ORTHOLOGUE AFUA_5G02870)"/>
    <property type="match status" value="1"/>
</dbReference>
<evidence type="ECO:0000256" key="2">
    <source>
        <dbReference type="ARBA" id="ARBA00023002"/>
    </source>
</evidence>
<evidence type="ECO:0000313" key="4">
    <source>
        <dbReference type="EMBL" id="SBV32065.1"/>
    </source>
</evidence>
<dbReference type="InterPro" id="IPR002347">
    <property type="entry name" value="SDR_fam"/>
</dbReference>
<dbReference type="Pfam" id="PF13561">
    <property type="entry name" value="adh_short_C2"/>
    <property type="match status" value="1"/>
</dbReference>
<dbReference type="InterPro" id="IPR036291">
    <property type="entry name" value="NAD(P)-bd_dom_sf"/>
</dbReference>